<evidence type="ECO:0000256" key="2">
    <source>
        <dbReference type="SAM" id="SignalP"/>
    </source>
</evidence>
<evidence type="ECO:0000313" key="5">
    <source>
        <dbReference type="Proteomes" id="UP000192721"/>
    </source>
</evidence>
<evidence type="ECO:0000256" key="1">
    <source>
        <dbReference type="SAM" id="MobiDB-lite"/>
    </source>
</evidence>
<evidence type="ECO:0000259" key="3">
    <source>
        <dbReference type="Pfam" id="PF19413"/>
    </source>
</evidence>
<feature type="signal peptide" evidence="2">
    <location>
        <begin position="1"/>
        <end position="22"/>
    </location>
</feature>
<organism evidence="4 5">
    <name type="scientific">Chromobacterium haemolyticum</name>
    <dbReference type="NCBI Taxonomy" id="394935"/>
    <lineage>
        <taxon>Bacteria</taxon>
        <taxon>Pseudomonadati</taxon>
        <taxon>Pseudomonadota</taxon>
        <taxon>Betaproteobacteria</taxon>
        <taxon>Neisseriales</taxon>
        <taxon>Chromobacteriaceae</taxon>
        <taxon>Chromobacterium</taxon>
    </lineage>
</organism>
<comment type="caution">
    <text evidence="4">The sequence shown here is derived from an EMBL/GenBank/DDBJ whole genome shotgun (WGS) entry which is preliminary data.</text>
</comment>
<dbReference type="NCBIfam" id="TIGR04390">
    <property type="entry name" value="OMP_YaiO_dom"/>
    <property type="match status" value="1"/>
</dbReference>
<gene>
    <name evidence="4" type="ORF">B0T45_21940</name>
</gene>
<dbReference type="Pfam" id="PF19413">
    <property type="entry name" value="YaiO"/>
    <property type="match status" value="1"/>
</dbReference>
<evidence type="ECO:0000313" key="4">
    <source>
        <dbReference type="EMBL" id="OQS32261.1"/>
    </source>
</evidence>
<feature type="region of interest" description="Disordered" evidence="1">
    <location>
        <begin position="25"/>
        <end position="52"/>
    </location>
</feature>
<sequence length="289" mass="32237">MLSKRLAQICLWALFLTGQAHADEMAAPDAPETAPAPADVETESPPSAPEPYSWARSIEIGAQHSRLTGNNPAWDGVYLSGVWQTDAGNVFDWTAEQDSRFGERGMALNGGWNHDINPDWYGRLELGRSSSGTFWPGTHYGAAINRKWLPNRNLVTTFGLAYNDNRQGYSDRILTLGMAYYFDAPWVVEGGVHRTLSNPGSVSSMQGYGAVTYGRDRWRLITLAVNAGGEGYMPIGVNQPKQSFDSQLYQLSWREWIGTHWGIHAAVERYHSPYYERTGITTAVFWNLP</sequence>
<proteinExistence type="predicted"/>
<name>A0A1W0CC27_9NEIS</name>
<reference evidence="4 5" key="1">
    <citation type="submission" date="2017-02" db="EMBL/GenBank/DDBJ databases">
        <title>Chromobacterium haemolyticum H5244.</title>
        <authorList>
            <person name="Gulvik C.A."/>
        </authorList>
    </citation>
    <scope>NUCLEOTIDE SEQUENCE [LARGE SCALE GENOMIC DNA]</scope>
    <source>
        <strain evidence="4 5">H5244</strain>
    </source>
</reference>
<accession>A0A1W0CC27</accession>
<dbReference type="InterPro" id="IPR030887">
    <property type="entry name" value="Beta-barrel_YaiO"/>
</dbReference>
<feature type="compositionally biased region" description="Low complexity" evidence="1">
    <location>
        <begin position="25"/>
        <end position="39"/>
    </location>
</feature>
<feature type="domain" description="YaiO beta-barrel" evidence="3">
    <location>
        <begin position="56"/>
        <end position="232"/>
    </location>
</feature>
<dbReference type="AlphaFoldDB" id="A0A1W0CC27"/>
<keyword evidence="2" id="KW-0732">Signal</keyword>
<dbReference type="EMBL" id="MUKV01000048">
    <property type="protein sequence ID" value="OQS32261.1"/>
    <property type="molecule type" value="Genomic_DNA"/>
</dbReference>
<dbReference type="Proteomes" id="UP000192721">
    <property type="component" value="Unassembled WGS sequence"/>
</dbReference>
<protein>
    <recommendedName>
        <fullName evidence="3">YaiO beta-barrel domain-containing protein</fullName>
    </recommendedName>
</protein>
<feature type="chain" id="PRO_5012076915" description="YaiO beta-barrel domain-containing protein" evidence="2">
    <location>
        <begin position="23"/>
        <end position="289"/>
    </location>
</feature>